<dbReference type="Pfam" id="PF01820">
    <property type="entry name" value="Dala_Dala_lig_N"/>
    <property type="match status" value="1"/>
</dbReference>
<dbReference type="Gene3D" id="3.40.50.20">
    <property type="match status" value="1"/>
</dbReference>
<dbReference type="InterPro" id="IPR011095">
    <property type="entry name" value="Dala_Dala_lig_C"/>
</dbReference>
<dbReference type="PIRSF" id="PIRSF039102">
    <property type="entry name" value="Ddl/VanB"/>
    <property type="match status" value="1"/>
</dbReference>
<evidence type="ECO:0000256" key="10">
    <source>
        <dbReference type="ARBA" id="ARBA00022741"/>
    </source>
</evidence>
<comment type="function">
    <text evidence="2 18">Cell wall formation.</text>
</comment>
<dbReference type="NCBIfam" id="TIGR01205">
    <property type="entry name" value="D_ala_D_alaTIGR"/>
    <property type="match status" value="1"/>
</dbReference>
<dbReference type="FunFam" id="3.30.470.20:FF:000008">
    <property type="entry name" value="D-alanine--D-alanine ligase"/>
    <property type="match status" value="1"/>
</dbReference>
<keyword evidence="8 18" id="KW-0436">Ligase</keyword>
<evidence type="ECO:0000259" key="22">
    <source>
        <dbReference type="PROSITE" id="PS50975"/>
    </source>
</evidence>
<dbReference type="PROSITE" id="PS00844">
    <property type="entry name" value="DALA_DALA_LIGASE_2"/>
    <property type="match status" value="1"/>
</dbReference>
<evidence type="ECO:0000256" key="12">
    <source>
        <dbReference type="ARBA" id="ARBA00022842"/>
    </source>
</evidence>
<reference evidence="23 24" key="1">
    <citation type="submission" date="2019-04" db="EMBL/GenBank/DDBJ databases">
        <authorList>
            <person name="Hwang J.C."/>
        </authorList>
    </citation>
    <scope>NUCLEOTIDE SEQUENCE [LARGE SCALE GENOMIC DNA]</scope>
    <source>
        <strain evidence="23 24">IMCC35002</strain>
    </source>
</reference>
<comment type="catalytic activity">
    <reaction evidence="17 18">
        <text>2 D-alanine + ATP = D-alanyl-D-alanine + ADP + phosphate + H(+)</text>
        <dbReference type="Rhea" id="RHEA:11224"/>
        <dbReference type="ChEBI" id="CHEBI:15378"/>
        <dbReference type="ChEBI" id="CHEBI:30616"/>
        <dbReference type="ChEBI" id="CHEBI:43474"/>
        <dbReference type="ChEBI" id="CHEBI:57416"/>
        <dbReference type="ChEBI" id="CHEBI:57822"/>
        <dbReference type="ChEBI" id="CHEBI:456216"/>
        <dbReference type="EC" id="6.3.2.4"/>
    </reaction>
</comment>
<evidence type="ECO:0000313" key="24">
    <source>
        <dbReference type="Proteomes" id="UP000305675"/>
    </source>
</evidence>
<dbReference type="InterPro" id="IPR013815">
    <property type="entry name" value="ATP_grasp_subdomain_1"/>
</dbReference>
<name>A0A4U1BQR4_9GAMM</name>
<dbReference type="GO" id="GO:0005829">
    <property type="term" value="C:cytosol"/>
    <property type="evidence" value="ECO:0007669"/>
    <property type="project" value="TreeGrafter"/>
</dbReference>
<evidence type="ECO:0000256" key="6">
    <source>
        <dbReference type="ARBA" id="ARBA00012216"/>
    </source>
</evidence>
<dbReference type="GO" id="GO:0008716">
    <property type="term" value="F:D-alanine-D-alanine ligase activity"/>
    <property type="evidence" value="ECO:0007669"/>
    <property type="project" value="UniProtKB-UniRule"/>
</dbReference>
<dbReference type="PROSITE" id="PS00843">
    <property type="entry name" value="DALA_DALA_LIGASE_1"/>
    <property type="match status" value="1"/>
</dbReference>
<evidence type="ECO:0000256" key="9">
    <source>
        <dbReference type="ARBA" id="ARBA00022723"/>
    </source>
</evidence>
<dbReference type="UniPathway" id="UPA00219"/>
<evidence type="ECO:0000256" key="13">
    <source>
        <dbReference type="ARBA" id="ARBA00022960"/>
    </source>
</evidence>
<comment type="cofactor">
    <cofactor evidence="1">
        <name>Mn(2+)</name>
        <dbReference type="ChEBI" id="CHEBI:29035"/>
    </cofactor>
</comment>
<feature type="binding site" evidence="20">
    <location>
        <position position="269"/>
    </location>
    <ligand>
        <name>Mg(2+)</name>
        <dbReference type="ChEBI" id="CHEBI:18420"/>
        <label>2</label>
    </ligand>
</feature>
<dbReference type="PROSITE" id="PS50975">
    <property type="entry name" value="ATP_GRASP"/>
    <property type="match status" value="1"/>
</dbReference>
<organism evidence="23 24">
    <name type="scientific">Ferrimonas aestuarii</name>
    <dbReference type="NCBI Taxonomy" id="2569539"/>
    <lineage>
        <taxon>Bacteria</taxon>
        <taxon>Pseudomonadati</taxon>
        <taxon>Pseudomonadota</taxon>
        <taxon>Gammaproteobacteria</taxon>
        <taxon>Alteromonadales</taxon>
        <taxon>Ferrimonadaceae</taxon>
        <taxon>Ferrimonas</taxon>
    </lineage>
</organism>
<evidence type="ECO:0000256" key="8">
    <source>
        <dbReference type="ARBA" id="ARBA00022598"/>
    </source>
</evidence>
<evidence type="ECO:0000256" key="15">
    <source>
        <dbReference type="ARBA" id="ARBA00023211"/>
    </source>
</evidence>
<evidence type="ECO:0000256" key="21">
    <source>
        <dbReference type="PROSITE-ProRule" id="PRU00409"/>
    </source>
</evidence>
<evidence type="ECO:0000256" key="3">
    <source>
        <dbReference type="ARBA" id="ARBA00004496"/>
    </source>
</evidence>
<dbReference type="SUPFAM" id="SSF52440">
    <property type="entry name" value="PreATP-grasp domain"/>
    <property type="match status" value="1"/>
</dbReference>
<dbReference type="OrthoDB" id="9813261at2"/>
<evidence type="ECO:0000256" key="20">
    <source>
        <dbReference type="PIRSR" id="PIRSR039102-3"/>
    </source>
</evidence>
<sequence>MRDLGKVAVMFGGTSAERDVSLNSGRAVLDGLLNKGVDAHPFDPAKQPLSELTEQNFDRVFIVLHGRGGEDGTLQGALEHMNIPYTGSGVLGCALAMDKVRTKLLWKGLGVATADFEVVNEEDYQPAECDQMMVNLGGKVMVKPANEGSSIGMAIANSGDELKAAIENALKFDDQVLIEKWIDGPEYTVAIIGDRALPAIEMQTDNSFYDYQAKYQSTETRYLCPCGLPEADELALQQLALKAFKSVHAKGWGRVDVMRDAQGNWQVLEVNTVPGMTQTSLVPKAARAVGIEFDELVLSLLEQTVG</sequence>
<evidence type="ECO:0000256" key="5">
    <source>
        <dbReference type="ARBA" id="ARBA00010871"/>
    </source>
</evidence>
<feature type="active site" evidence="19">
    <location>
        <position position="149"/>
    </location>
</feature>
<keyword evidence="13 18" id="KW-0133">Cell shape</keyword>
<evidence type="ECO:0000256" key="11">
    <source>
        <dbReference type="ARBA" id="ARBA00022840"/>
    </source>
</evidence>
<evidence type="ECO:0000256" key="2">
    <source>
        <dbReference type="ARBA" id="ARBA00003921"/>
    </source>
</evidence>
<dbReference type="Proteomes" id="UP000305675">
    <property type="component" value="Unassembled WGS sequence"/>
</dbReference>
<dbReference type="Pfam" id="PF07478">
    <property type="entry name" value="Dala_Dala_lig_C"/>
    <property type="match status" value="1"/>
</dbReference>
<dbReference type="InterPro" id="IPR016185">
    <property type="entry name" value="PreATP-grasp_dom_sf"/>
</dbReference>
<evidence type="ECO:0000256" key="17">
    <source>
        <dbReference type="ARBA" id="ARBA00047614"/>
    </source>
</evidence>
<comment type="pathway">
    <text evidence="4 18">Cell wall biogenesis; peptidoglycan biosynthesis.</text>
</comment>
<dbReference type="InterPro" id="IPR011761">
    <property type="entry name" value="ATP-grasp"/>
</dbReference>
<dbReference type="RefSeq" id="WP_136864085.1">
    <property type="nucleotide sequence ID" value="NZ_SWCJ01000011.1"/>
</dbReference>
<comment type="subcellular location">
    <subcellularLocation>
        <location evidence="3 18">Cytoplasm</location>
    </subcellularLocation>
</comment>
<keyword evidence="24" id="KW-1185">Reference proteome</keyword>
<dbReference type="FunFam" id="3.40.50.20:FF:000013">
    <property type="entry name" value="D-alanine--D-alanine ligase"/>
    <property type="match status" value="1"/>
</dbReference>
<protein>
    <recommendedName>
        <fullName evidence="6 18">D-alanine--D-alanine ligase</fullName>
        <ecNumber evidence="6 18">6.3.2.4</ecNumber>
    </recommendedName>
    <alternativeName>
        <fullName evidence="18">D-Ala-D-Ala ligase</fullName>
    </alternativeName>
    <alternativeName>
        <fullName evidence="18">D-alanylalanine synthetase</fullName>
    </alternativeName>
</protein>
<dbReference type="Gene3D" id="3.30.1490.20">
    <property type="entry name" value="ATP-grasp fold, A domain"/>
    <property type="match status" value="1"/>
</dbReference>
<dbReference type="InterPro" id="IPR011127">
    <property type="entry name" value="Dala_Dala_lig_N"/>
</dbReference>
<dbReference type="EC" id="6.3.2.4" evidence="6 18"/>
<dbReference type="HAMAP" id="MF_00047">
    <property type="entry name" value="Dala_Dala_lig"/>
    <property type="match status" value="1"/>
</dbReference>
<keyword evidence="16 18" id="KW-0961">Cell wall biogenesis/degradation</keyword>
<dbReference type="NCBIfam" id="NF002378">
    <property type="entry name" value="PRK01372.1"/>
    <property type="match status" value="1"/>
</dbReference>
<evidence type="ECO:0000256" key="14">
    <source>
        <dbReference type="ARBA" id="ARBA00022984"/>
    </source>
</evidence>
<keyword evidence="12 20" id="KW-0460">Magnesium</keyword>
<keyword evidence="15 20" id="KW-0464">Manganese</keyword>
<evidence type="ECO:0000256" key="16">
    <source>
        <dbReference type="ARBA" id="ARBA00023316"/>
    </source>
</evidence>
<keyword evidence="14 18" id="KW-0573">Peptidoglycan synthesis</keyword>
<feature type="active site" evidence="19">
    <location>
        <position position="17"/>
    </location>
</feature>
<comment type="cofactor">
    <cofactor evidence="20">
        <name>Mg(2+)</name>
        <dbReference type="ChEBI" id="CHEBI:18420"/>
    </cofactor>
    <cofactor evidence="20">
        <name>Mn(2+)</name>
        <dbReference type="ChEBI" id="CHEBI:29035"/>
    </cofactor>
    <text evidence="20">Binds 2 magnesium or manganese ions per subunit.</text>
</comment>
<dbReference type="GO" id="GO:0071555">
    <property type="term" value="P:cell wall organization"/>
    <property type="evidence" value="ECO:0007669"/>
    <property type="project" value="UniProtKB-KW"/>
</dbReference>
<evidence type="ECO:0000256" key="18">
    <source>
        <dbReference type="HAMAP-Rule" id="MF_00047"/>
    </source>
</evidence>
<keyword evidence="11 21" id="KW-0067">ATP-binding</keyword>
<dbReference type="GO" id="GO:0005524">
    <property type="term" value="F:ATP binding"/>
    <property type="evidence" value="ECO:0007669"/>
    <property type="project" value="UniProtKB-UniRule"/>
</dbReference>
<feature type="binding site" evidence="20">
    <location>
        <position position="271"/>
    </location>
    <ligand>
        <name>Mg(2+)</name>
        <dbReference type="ChEBI" id="CHEBI:18420"/>
        <label>2</label>
    </ligand>
</feature>
<feature type="active site" evidence="19">
    <location>
        <position position="280"/>
    </location>
</feature>
<gene>
    <name evidence="18" type="primary">ddl</name>
    <name evidence="23" type="ORF">FCL42_14205</name>
</gene>
<dbReference type="GO" id="GO:0008360">
    <property type="term" value="P:regulation of cell shape"/>
    <property type="evidence" value="ECO:0007669"/>
    <property type="project" value="UniProtKB-KW"/>
</dbReference>
<evidence type="ECO:0000256" key="1">
    <source>
        <dbReference type="ARBA" id="ARBA00001936"/>
    </source>
</evidence>
<comment type="similarity">
    <text evidence="5 18">Belongs to the D-alanine--D-alanine ligase family.</text>
</comment>
<keyword evidence="9 20" id="KW-0479">Metal-binding</keyword>
<evidence type="ECO:0000256" key="4">
    <source>
        <dbReference type="ARBA" id="ARBA00004752"/>
    </source>
</evidence>
<proteinExistence type="inferred from homology"/>
<dbReference type="Gene3D" id="3.30.470.20">
    <property type="entry name" value="ATP-grasp fold, B domain"/>
    <property type="match status" value="1"/>
</dbReference>
<dbReference type="InterPro" id="IPR000291">
    <property type="entry name" value="D-Ala_lig_Van_CS"/>
</dbReference>
<keyword evidence="10 21" id="KW-0547">Nucleotide-binding</keyword>
<evidence type="ECO:0000256" key="19">
    <source>
        <dbReference type="PIRSR" id="PIRSR039102-1"/>
    </source>
</evidence>
<dbReference type="GO" id="GO:0046872">
    <property type="term" value="F:metal ion binding"/>
    <property type="evidence" value="ECO:0007669"/>
    <property type="project" value="UniProtKB-KW"/>
</dbReference>
<keyword evidence="7 18" id="KW-0963">Cytoplasm</keyword>
<feature type="binding site" evidence="20">
    <location>
        <position position="269"/>
    </location>
    <ligand>
        <name>Mg(2+)</name>
        <dbReference type="ChEBI" id="CHEBI:18420"/>
        <label>1</label>
    </ligand>
</feature>
<dbReference type="InterPro" id="IPR005905">
    <property type="entry name" value="D_ala_D_ala"/>
</dbReference>
<feature type="domain" description="ATP-grasp" evidence="22">
    <location>
        <begin position="103"/>
        <end position="302"/>
    </location>
</feature>
<dbReference type="EMBL" id="SWCJ01000011">
    <property type="protein sequence ID" value="TKB53725.1"/>
    <property type="molecule type" value="Genomic_DNA"/>
</dbReference>
<evidence type="ECO:0000313" key="23">
    <source>
        <dbReference type="EMBL" id="TKB53725.1"/>
    </source>
</evidence>
<dbReference type="PANTHER" id="PTHR23132">
    <property type="entry name" value="D-ALANINE--D-ALANINE LIGASE"/>
    <property type="match status" value="1"/>
</dbReference>
<dbReference type="AlphaFoldDB" id="A0A4U1BQR4"/>
<accession>A0A4U1BQR4</accession>
<evidence type="ECO:0000256" key="7">
    <source>
        <dbReference type="ARBA" id="ARBA00022490"/>
    </source>
</evidence>
<dbReference type="GO" id="GO:0009252">
    <property type="term" value="P:peptidoglycan biosynthetic process"/>
    <property type="evidence" value="ECO:0007669"/>
    <property type="project" value="UniProtKB-UniRule"/>
</dbReference>
<feature type="binding site" evidence="20">
    <location>
        <position position="256"/>
    </location>
    <ligand>
        <name>Mg(2+)</name>
        <dbReference type="ChEBI" id="CHEBI:18420"/>
        <label>1</label>
    </ligand>
</feature>
<dbReference type="PANTHER" id="PTHR23132:SF23">
    <property type="entry name" value="D-ALANINE--D-ALANINE LIGASE B"/>
    <property type="match status" value="1"/>
</dbReference>
<dbReference type="SUPFAM" id="SSF56059">
    <property type="entry name" value="Glutathione synthetase ATP-binding domain-like"/>
    <property type="match status" value="1"/>
</dbReference>
<comment type="caution">
    <text evidence="23">The sequence shown here is derived from an EMBL/GenBank/DDBJ whole genome shotgun (WGS) entry which is preliminary data.</text>
</comment>